<protein>
    <recommendedName>
        <fullName evidence="1">SGNH hydrolase-type esterase domain-containing protein</fullName>
    </recommendedName>
</protein>
<accession>A0AB34KX02</accession>
<dbReference type="Proteomes" id="UP000803884">
    <property type="component" value="Unassembled WGS sequence"/>
</dbReference>
<dbReference type="EMBL" id="JAAQHG020000006">
    <property type="protein sequence ID" value="KAL1588587.1"/>
    <property type="molecule type" value="Genomic_DNA"/>
</dbReference>
<dbReference type="InterPro" id="IPR045136">
    <property type="entry name" value="Iah1-like"/>
</dbReference>
<keyword evidence="3" id="KW-1185">Reference proteome</keyword>
<dbReference type="PANTHER" id="PTHR14209:SF19">
    <property type="entry name" value="ISOAMYL ACETATE-HYDROLYZING ESTERASE 1 HOMOLOG"/>
    <property type="match status" value="1"/>
</dbReference>
<gene>
    <name evidence="2" type="ORF">WHR41_02380</name>
</gene>
<dbReference type="SUPFAM" id="SSF52266">
    <property type="entry name" value="SGNH hydrolase"/>
    <property type="match status" value="1"/>
</dbReference>
<dbReference type="InterPro" id="IPR036514">
    <property type="entry name" value="SGNH_hydro_sf"/>
</dbReference>
<name>A0AB34KX02_9PEZI</name>
<organism evidence="2 3">
    <name type="scientific">Cladosporium halotolerans</name>
    <dbReference type="NCBI Taxonomy" id="1052096"/>
    <lineage>
        <taxon>Eukaryota</taxon>
        <taxon>Fungi</taxon>
        <taxon>Dikarya</taxon>
        <taxon>Ascomycota</taxon>
        <taxon>Pezizomycotina</taxon>
        <taxon>Dothideomycetes</taxon>
        <taxon>Dothideomycetidae</taxon>
        <taxon>Cladosporiales</taxon>
        <taxon>Cladosporiaceae</taxon>
        <taxon>Cladosporium</taxon>
    </lineage>
</organism>
<dbReference type="AlphaFoldDB" id="A0AB34KX02"/>
<evidence type="ECO:0000259" key="1">
    <source>
        <dbReference type="Pfam" id="PF13472"/>
    </source>
</evidence>
<evidence type="ECO:0000313" key="2">
    <source>
        <dbReference type="EMBL" id="KAL1588587.1"/>
    </source>
</evidence>
<evidence type="ECO:0000313" key="3">
    <source>
        <dbReference type="Proteomes" id="UP000803884"/>
    </source>
</evidence>
<feature type="domain" description="SGNH hydrolase-type esterase" evidence="1">
    <location>
        <begin position="6"/>
        <end position="225"/>
    </location>
</feature>
<dbReference type="Gene3D" id="3.40.50.1110">
    <property type="entry name" value="SGNH hydrolase"/>
    <property type="match status" value="1"/>
</dbReference>
<dbReference type="PANTHER" id="PTHR14209">
    <property type="entry name" value="ISOAMYL ACETATE-HYDROLYZING ESTERASE 1"/>
    <property type="match status" value="1"/>
</dbReference>
<dbReference type="GeneID" id="96003824"/>
<proteinExistence type="predicted"/>
<dbReference type="InterPro" id="IPR013830">
    <property type="entry name" value="SGNH_hydro"/>
</dbReference>
<dbReference type="CDD" id="cd01838">
    <property type="entry name" value="Isoamyl_acetate_hydrolase_like"/>
    <property type="match status" value="1"/>
</dbReference>
<reference evidence="2 3" key="1">
    <citation type="journal article" date="2020" name="Microbiol. Resour. Announc.">
        <title>Draft Genome Sequence of a Cladosporium Species Isolated from the Mesophotic Ascidian Didemnum maculosum.</title>
        <authorList>
            <person name="Gioti A."/>
            <person name="Siaperas R."/>
            <person name="Nikolaivits E."/>
            <person name="Le Goff G."/>
            <person name="Ouazzani J."/>
            <person name="Kotoulas G."/>
            <person name="Topakas E."/>
        </authorList>
    </citation>
    <scope>NUCLEOTIDE SEQUENCE [LARGE SCALE GENOMIC DNA]</scope>
    <source>
        <strain evidence="2 3">TM138-S3</strain>
    </source>
</reference>
<dbReference type="RefSeq" id="XP_069231692.1">
    <property type="nucleotide sequence ID" value="XM_069370986.1"/>
</dbReference>
<comment type="caution">
    <text evidence="2">The sequence shown here is derived from an EMBL/GenBank/DDBJ whole genome shotgun (WGS) entry which is preliminary data.</text>
</comment>
<dbReference type="Pfam" id="PF13472">
    <property type="entry name" value="Lipase_GDSL_2"/>
    <property type="match status" value="1"/>
</dbReference>
<sequence length="269" mass="29674">MDQIVLFGDSITQQSFSQQKGFGFGAELSDRYARRLDVINRGFSGYNTARAIQVLPYAIPPPEKATIRLLTIFFGANDSRLPHTPPPTTPQQHLPPADFKSNLQTLLSHPRVKSHARARIILVTPPPVDERMLRATDAANIPGFSGLRRTARTTAMYAEVVREVGRERGVGVCDVWGGMVGRAGWRDGDGEGEEGLVGVEGARESAVLRGFLSDGLHLSPEGYKVLFEELMETVKTYCPELLPENLPMVLPDWKDLEAWEAFEGRESAG</sequence>